<keyword evidence="8 12" id="KW-0472">Membrane</keyword>
<dbReference type="Pfam" id="PF02355">
    <property type="entry name" value="SecD_SecF_C"/>
    <property type="match status" value="1"/>
</dbReference>
<keyword evidence="4 12" id="KW-0812">Transmembrane</keyword>
<evidence type="ECO:0000256" key="4">
    <source>
        <dbReference type="ARBA" id="ARBA00022692"/>
    </source>
</evidence>
<comment type="caution">
    <text evidence="14">The sequence shown here is derived from an EMBL/GenBank/DDBJ whole genome shotgun (WGS) entry which is preliminary data.</text>
</comment>
<dbReference type="PANTHER" id="PTHR30081">
    <property type="entry name" value="PROTEIN-EXPORT MEMBRANE PROTEIN SEC"/>
    <property type="match status" value="1"/>
</dbReference>
<sequence length="291" mass="32956">MKTLKIIEKTKIWFIISLSIMILGLVFVIKDGLNYGIEFKGGTLVQINMNKEFDKGDVEKILKKYTNDYTTNEARDNNNNIQLEIRSNSLKDDQIKPMFNEIKAKYKLQDKDLLAQQRIGPSVGKELRSKAILSLIIANIAMLVYVGFRFEFKFGLAAILALVHDILITISVYAILQIPVNSSFIAAILTIVGYSINDTIVVFDRIRENRKRNRKANEAEVANVSITQTMKRSINTSLTTLFTIVCVYIFVPSVREFALPLLIGIVCGAYSSIFIASPLWVMFTKKDKILN</sequence>
<evidence type="ECO:0000256" key="2">
    <source>
        <dbReference type="ARBA" id="ARBA00022448"/>
    </source>
</evidence>
<dbReference type="GO" id="GO:0015450">
    <property type="term" value="F:protein-transporting ATPase activity"/>
    <property type="evidence" value="ECO:0007669"/>
    <property type="project" value="InterPro"/>
</dbReference>
<dbReference type="GO" id="GO:0006605">
    <property type="term" value="P:protein targeting"/>
    <property type="evidence" value="ECO:0007669"/>
    <property type="project" value="UniProtKB-UniRule"/>
</dbReference>
<dbReference type="InterPro" id="IPR022813">
    <property type="entry name" value="SecD/SecF_arch_bac"/>
</dbReference>
<dbReference type="GO" id="GO:0065002">
    <property type="term" value="P:intracellular protein transmembrane transport"/>
    <property type="evidence" value="ECO:0007669"/>
    <property type="project" value="UniProtKB-UniRule"/>
</dbReference>
<dbReference type="PRINTS" id="PR01755">
    <property type="entry name" value="SECFTRNLCASE"/>
</dbReference>
<feature type="transmembrane region" description="Helical" evidence="12">
    <location>
        <begin position="155"/>
        <end position="176"/>
    </location>
</feature>
<dbReference type="AlphaFoldDB" id="A0A7Y4DES7"/>
<dbReference type="EMBL" id="JABFIF010000030">
    <property type="protein sequence ID" value="NOH16982.1"/>
    <property type="molecule type" value="Genomic_DNA"/>
</dbReference>
<evidence type="ECO:0000256" key="10">
    <source>
        <dbReference type="ARBA" id="ARBA00060856"/>
    </source>
</evidence>
<evidence type="ECO:0000313" key="15">
    <source>
        <dbReference type="Proteomes" id="UP000528432"/>
    </source>
</evidence>
<dbReference type="InterPro" id="IPR005665">
    <property type="entry name" value="SecF_bac"/>
</dbReference>
<comment type="similarity">
    <text evidence="12">Belongs to the SecD/SecF family. SecF subfamily.</text>
</comment>
<feature type="transmembrane region" description="Helical" evidence="12">
    <location>
        <begin position="234"/>
        <end position="251"/>
    </location>
</feature>
<keyword evidence="6 12" id="KW-1133">Transmembrane helix</keyword>
<dbReference type="GO" id="GO:0043952">
    <property type="term" value="P:protein transport by the Sec complex"/>
    <property type="evidence" value="ECO:0007669"/>
    <property type="project" value="UniProtKB-UniRule"/>
</dbReference>
<gene>
    <name evidence="12 14" type="primary">secF</name>
    <name evidence="14" type="ORF">HMJ28_11445</name>
</gene>
<feature type="transmembrane region" description="Helical" evidence="12">
    <location>
        <begin position="131"/>
        <end position="148"/>
    </location>
</feature>
<comment type="similarity">
    <text evidence="10">In the C-terminal section; belongs to the SecD/SecF family. SecF subfamily.</text>
</comment>
<reference evidence="14 15" key="1">
    <citation type="submission" date="2020-05" db="EMBL/GenBank/DDBJ databases">
        <title>Draft genome sequence of Clostridium cochlearium strain AGROS13 isolated from a sheep dairy farm in New Zealand.</title>
        <authorList>
            <person name="Gupta T.B."/>
            <person name="Jauregui R."/>
            <person name="Risson A.N."/>
            <person name="Brightwell G."/>
            <person name="Maclean P."/>
        </authorList>
    </citation>
    <scope>NUCLEOTIDE SEQUENCE [LARGE SCALE GENOMIC DNA]</scope>
    <source>
        <strain evidence="14 15">AGROS13</strain>
    </source>
</reference>
<evidence type="ECO:0000256" key="6">
    <source>
        <dbReference type="ARBA" id="ARBA00022989"/>
    </source>
</evidence>
<comment type="similarity">
    <text evidence="11">In the N-terminal section; belongs to the SecD/SecF family. SecD subfamily.</text>
</comment>
<evidence type="ECO:0000256" key="7">
    <source>
        <dbReference type="ARBA" id="ARBA00023010"/>
    </source>
</evidence>
<evidence type="ECO:0000313" key="14">
    <source>
        <dbReference type="EMBL" id="NOH16982.1"/>
    </source>
</evidence>
<evidence type="ECO:0000256" key="11">
    <source>
        <dbReference type="ARBA" id="ARBA00061053"/>
    </source>
</evidence>
<comment type="function">
    <text evidence="9 12">Part of the Sec protein translocase complex. Interacts with the SecYEG preprotein conducting channel. SecDF uses the proton motive force (PMF) to complete protein translocation after the ATP-dependent function of SecA.</text>
</comment>
<accession>A0A7Y4DES7</accession>
<dbReference type="HAMAP" id="MF_01464_B">
    <property type="entry name" value="SecF_B"/>
    <property type="match status" value="1"/>
</dbReference>
<keyword evidence="7 12" id="KW-0811">Translocation</keyword>
<evidence type="ECO:0000256" key="8">
    <source>
        <dbReference type="ARBA" id="ARBA00023136"/>
    </source>
</evidence>
<dbReference type="FunFam" id="1.20.1640.10:FF:000024">
    <property type="entry name" value="Multifunctional fusion protein"/>
    <property type="match status" value="1"/>
</dbReference>
<feature type="domain" description="Protein export membrane protein SecD/SecF C-terminal" evidence="13">
    <location>
        <begin position="109"/>
        <end position="285"/>
    </location>
</feature>
<feature type="transmembrane region" description="Helical" evidence="12">
    <location>
        <begin position="257"/>
        <end position="283"/>
    </location>
</feature>
<dbReference type="GO" id="GO:0005886">
    <property type="term" value="C:plasma membrane"/>
    <property type="evidence" value="ECO:0007669"/>
    <property type="project" value="UniProtKB-SubCell"/>
</dbReference>
<comment type="subcellular location">
    <subcellularLocation>
        <location evidence="1 12">Cell membrane</location>
        <topology evidence="1 12">Multi-pass membrane protein</topology>
    </subcellularLocation>
</comment>
<comment type="subunit">
    <text evidence="12">Forms a complex with SecD. Part of the essential Sec protein translocation apparatus which comprises SecA, SecYEG and auxiliary proteins SecDF. Other proteins may also be involved.</text>
</comment>
<name>A0A7Y4DES7_CLOCO</name>
<dbReference type="PANTHER" id="PTHR30081:SF8">
    <property type="entry name" value="PROTEIN TRANSLOCASE SUBUNIT SECF"/>
    <property type="match status" value="1"/>
</dbReference>
<keyword evidence="2 12" id="KW-0813">Transport</keyword>
<feature type="transmembrane region" description="Helical" evidence="12">
    <location>
        <begin position="182"/>
        <end position="203"/>
    </location>
</feature>
<proteinExistence type="inferred from homology"/>
<dbReference type="InterPro" id="IPR055344">
    <property type="entry name" value="SecD_SecF_C_bact"/>
</dbReference>
<dbReference type="Proteomes" id="UP000528432">
    <property type="component" value="Unassembled WGS sequence"/>
</dbReference>
<evidence type="ECO:0000256" key="9">
    <source>
        <dbReference type="ARBA" id="ARBA00059018"/>
    </source>
</evidence>
<dbReference type="Pfam" id="PF07549">
    <property type="entry name" value="Sec_GG"/>
    <property type="match status" value="1"/>
</dbReference>
<keyword evidence="5 12" id="KW-0653">Protein transport</keyword>
<evidence type="ECO:0000259" key="13">
    <source>
        <dbReference type="Pfam" id="PF02355"/>
    </source>
</evidence>
<dbReference type="Gene3D" id="1.20.1640.10">
    <property type="entry name" value="Multidrug efflux transporter AcrB transmembrane domain"/>
    <property type="match status" value="1"/>
</dbReference>
<dbReference type="SUPFAM" id="SSF82866">
    <property type="entry name" value="Multidrug efflux transporter AcrB transmembrane domain"/>
    <property type="match status" value="1"/>
</dbReference>
<dbReference type="RefSeq" id="WP_096635026.1">
    <property type="nucleotide sequence ID" value="NZ_JABFIF010000030.1"/>
</dbReference>
<protein>
    <recommendedName>
        <fullName evidence="12">Protein-export membrane protein SecF</fullName>
    </recommendedName>
</protein>
<evidence type="ECO:0000256" key="12">
    <source>
        <dbReference type="HAMAP-Rule" id="MF_01464"/>
    </source>
</evidence>
<evidence type="ECO:0000256" key="5">
    <source>
        <dbReference type="ARBA" id="ARBA00022927"/>
    </source>
</evidence>
<dbReference type="InterPro" id="IPR048634">
    <property type="entry name" value="SecD_SecF_C"/>
</dbReference>
<keyword evidence="3 12" id="KW-1003">Cell membrane</keyword>
<dbReference type="InterPro" id="IPR022646">
    <property type="entry name" value="SecD/SecF_CS"/>
</dbReference>
<feature type="transmembrane region" description="Helical" evidence="12">
    <location>
        <begin position="12"/>
        <end position="29"/>
    </location>
</feature>
<dbReference type="NCBIfam" id="TIGR00916">
    <property type="entry name" value="2A0604s01"/>
    <property type="match status" value="1"/>
</dbReference>
<dbReference type="InterPro" id="IPR022645">
    <property type="entry name" value="SecD/SecF_bac"/>
</dbReference>
<evidence type="ECO:0000256" key="1">
    <source>
        <dbReference type="ARBA" id="ARBA00004651"/>
    </source>
</evidence>
<organism evidence="14 15">
    <name type="scientific">Clostridium cochlearium</name>
    <dbReference type="NCBI Taxonomy" id="1494"/>
    <lineage>
        <taxon>Bacteria</taxon>
        <taxon>Bacillati</taxon>
        <taxon>Bacillota</taxon>
        <taxon>Clostridia</taxon>
        <taxon>Eubacteriales</taxon>
        <taxon>Clostridiaceae</taxon>
        <taxon>Clostridium</taxon>
    </lineage>
</organism>
<dbReference type="NCBIfam" id="TIGR00966">
    <property type="entry name" value="transloc_SecF"/>
    <property type="match status" value="1"/>
</dbReference>
<evidence type="ECO:0000256" key="3">
    <source>
        <dbReference type="ARBA" id="ARBA00022475"/>
    </source>
</evidence>